<keyword evidence="3" id="KW-1185">Reference proteome</keyword>
<dbReference type="Proteomes" id="UP000001072">
    <property type="component" value="Unassembled WGS sequence"/>
</dbReference>
<keyword evidence="1" id="KW-0732">Signal</keyword>
<protein>
    <submittedName>
        <fullName evidence="2">Secreted protein</fullName>
    </submittedName>
</protein>
<dbReference type="InParanoid" id="F4RR67"/>
<feature type="chain" id="PRO_5003315380" evidence="1">
    <location>
        <begin position="23"/>
        <end position="182"/>
    </location>
</feature>
<name>F4RR67_MELLP</name>
<sequence length="182" mass="19734">MWVPSAGVALWLLLASSRQVEADCTGTISVTGTALEIHNLQGNQYKQEVGKIAFNLDMAGNLNLTSITPTWHCGPLMNFVSSNATQSKGKDKPKEEPQPIHNVGAQLHCYNEPVDVDATWESPWKTIVFYGSLFIELASDGNSCTKPADIVLDYSRCSYNTTTITGRNATGIPCEWTAVAAP</sequence>
<accession>F4RR67</accession>
<proteinExistence type="predicted"/>
<dbReference type="GeneID" id="18923299"/>
<dbReference type="VEuPathDB" id="FungiDB:MELLADRAFT_107865"/>
<dbReference type="EMBL" id="GL883114">
    <property type="protein sequence ID" value="EGG05161.1"/>
    <property type="molecule type" value="Genomic_DNA"/>
</dbReference>
<feature type="signal peptide" evidence="1">
    <location>
        <begin position="1"/>
        <end position="22"/>
    </location>
</feature>
<dbReference type="OrthoDB" id="2495638at2759"/>
<dbReference type="HOGENOM" id="CLU_1482294_0_0_1"/>
<dbReference type="KEGG" id="mlr:MELLADRAFT_107865"/>
<reference evidence="3" key="1">
    <citation type="journal article" date="2011" name="Proc. Natl. Acad. Sci. U.S.A.">
        <title>Obligate biotrophy features unraveled by the genomic analysis of rust fungi.</title>
        <authorList>
            <person name="Duplessis S."/>
            <person name="Cuomo C.A."/>
            <person name="Lin Y.-C."/>
            <person name="Aerts A."/>
            <person name="Tisserant E."/>
            <person name="Veneault-Fourrey C."/>
            <person name="Joly D.L."/>
            <person name="Hacquard S."/>
            <person name="Amselem J."/>
            <person name="Cantarel B.L."/>
            <person name="Chiu R."/>
            <person name="Coutinho P.M."/>
            <person name="Feau N."/>
            <person name="Field M."/>
            <person name="Frey P."/>
            <person name="Gelhaye E."/>
            <person name="Goldberg J."/>
            <person name="Grabherr M.G."/>
            <person name="Kodira C.D."/>
            <person name="Kohler A."/>
            <person name="Kuees U."/>
            <person name="Lindquist E.A."/>
            <person name="Lucas S.M."/>
            <person name="Mago R."/>
            <person name="Mauceli E."/>
            <person name="Morin E."/>
            <person name="Murat C."/>
            <person name="Pangilinan J.L."/>
            <person name="Park R."/>
            <person name="Pearson M."/>
            <person name="Quesneville H."/>
            <person name="Rouhier N."/>
            <person name="Sakthikumar S."/>
            <person name="Salamov A.A."/>
            <person name="Schmutz J."/>
            <person name="Selles B."/>
            <person name="Shapiro H."/>
            <person name="Tanguay P."/>
            <person name="Tuskan G.A."/>
            <person name="Henrissat B."/>
            <person name="Van de Peer Y."/>
            <person name="Rouze P."/>
            <person name="Ellis J.G."/>
            <person name="Dodds P.N."/>
            <person name="Schein J.E."/>
            <person name="Zhong S."/>
            <person name="Hamelin R.C."/>
            <person name="Grigoriev I.V."/>
            <person name="Szabo L.J."/>
            <person name="Martin F."/>
        </authorList>
    </citation>
    <scope>NUCLEOTIDE SEQUENCE [LARGE SCALE GENOMIC DNA]</scope>
    <source>
        <strain evidence="3">98AG31 / pathotype 3-4-7</strain>
    </source>
</reference>
<gene>
    <name evidence="2" type="ORF">MELLADRAFT_107865</name>
</gene>
<dbReference type="AlphaFoldDB" id="F4RR67"/>
<evidence type="ECO:0000313" key="2">
    <source>
        <dbReference type="EMBL" id="EGG05161.1"/>
    </source>
</evidence>
<organism evidence="3">
    <name type="scientific">Melampsora larici-populina (strain 98AG31 / pathotype 3-4-7)</name>
    <name type="common">Poplar leaf rust fungus</name>
    <dbReference type="NCBI Taxonomy" id="747676"/>
    <lineage>
        <taxon>Eukaryota</taxon>
        <taxon>Fungi</taxon>
        <taxon>Dikarya</taxon>
        <taxon>Basidiomycota</taxon>
        <taxon>Pucciniomycotina</taxon>
        <taxon>Pucciniomycetes</taxon>
        <taxon>Pucciniales</taxon>
        <taxon>Melampsoraceae</taxon>
        <taxon>Melampsora</taxon>
    </lineage>
</organism>
<evidence type="ECO:0000256" key="1">
    <source>
        <dbReference type="SAM" id="SignalP"/>
    </source>
</evidence>
<dbReference type="RefSeq" id="XP_007411526.1">
    <property type="nucleotide sequence ID" value="XM_007411464.1"/>
</dbReference>
<evidence type="ECO:0000313" key="3">
    <source>
        <dbReference type="Proteomes" id="UP000001072"/>
    </source>
</evidence>